<name>A0A1G4EJF0_BACMY</name>
<sequence>MKEFFQGAGSAAFESVIGLESPDNDELESKLTYQSGRFAGNVVAGAASIIEILEGLTVIGGANFLTFVAEVGSGGLASPIVLPLDAAATAAGLSLAGHGVFVGRNAVQNGKDTLQKFQSSSNGTSGRIKEKADANNLQKSQSSSEVGNSVKNTEKIRIVDGKKQYNVNGKWVTDKQFSALRQKAVRHAWRQEKELIKKTGKGTRDWTPAEKLELLQTGKVKGYEGQHMKSANEYPDFAGEPDNIQFLKGRNMDVNEHFDAHRGNYHNPTNGYYTPKNDSMTDFGDVVPWKHE</sequence>
<dbReference type="InterPro" id="IPR028916">
    <property type="entry name" value="Tox-GHH_dom"/>
</dbReference>
<evidence type="ECO:0000259" key="2">
    <source>
        <dbReference type="Pfam" id="PF15636"/>
    </source>
</evidence>
<organism evidence="3 4">
    <name type="scientific">Bacillus mycoides</name>
    <dbReference type="NCBI Taxonomy" id="1405"/>
    <lineage>
        <taxon>Bacteria</taxon>
        <taxon>Bacillati</taxon>
        <taxon>Bacillota</taxon>
        <taxon>Bacilli</taxon>
        <taxon>Bacillales</taxon>
        <taxon>Bacillaceae</taxon>
        <taxon>Bacillus</taxon>
        <taxon>Bacillus cereus group</taxon>
    </lineage>
</organism>
<accession>A0A1G4EJF0</accession>
<dbReference type="Pfam" id="PF15636">
    <property type="entry name" value="Tox-GHH"/>
    <property type="match status" value="1"/>
</dbReference>
<evidence type="ECO:0000313" key="3">
    <source>
        <dbReference type="EMBL" id="SCB67938.1"/>
    </source>
</evidence>
<dbReference type="AlphaFoldDB" id="A0A1G4EJF0"/>
<proteinExistence type="predicted"/>
<gene>
    <name evidence="3" type="ORF">BWGO95_02068</name>
</gene>
<feature type="compositionally biased region" description="Polar residues" evidence="1">
    <location>
        <begin position="135"/>
        <end position="149"/>
    </location>
</feature>
<dbReference type="EMBL" id="FMAK01000030">
    <property type="protein sequence ID" value="SCB67938.1"/>
    <property type="molecule type" value="Genomic_DNA"/>
</dbReference>
<feature type="region of interest" description="Disordered" evidence="1">
    <location>
        <begin position="116"/>
        <end position="149"/>
    </location>
</feature>
<dbReference type="Proteomes" id="UP000195696">
    <property type="component" value="Unassembled WGS sequence"/>
</dbReference>
<reference evidence="3 4" key="1">
    <citation type="submission" date="2016-08" db="EMBL/GenBank/DDBJ databases">
        <authorList>
            <person name="Seilhamer J.J."/>
        </authorList>
    </citation>
    <scope>NUCLEOTIDE SEQUENCE [LARGE SCALE GENOMIC DNA]</scope>
    <source>
        <strain evidence="3 4">SDA_GO95</strain>
    </source>
</reference>
<evidence type="ECO:0000256" key="1">
    <source>
        <dbReference type="SAM" id="MobiDB-lite"/>
    </source>
</evidence>
<feature type="compositionally biased region" description="Polar residues" evidence="1">
    <location>
        <begin position="116"/>
        <end position="125"/>
    </location>
</feature>
<feature type="domain" description="Tox-GHH" evidence="2">
    <location>
        <begin position="176"/>
        <end position="248"/>
    </location>
</feature>
<protein>
    <recommendedName>
        <fullName evidence="2">Tox-GHH domain-containing protein</fullName>
    </recommendedName>
</protein>
<evidence type="ECO:0000313" key="4">
    <source>
        <dbReference type="Proteomes" id="UP000195696"/>
    </source>
</evidence>